<evidence type="ECO:0000256" key="2">
    <source>
        <dbReference type="SAM" id="Phobius"/>
    </source>
</evidence>
<dbReference type="STRING" id="217511.GCA_001463845_01754"/>
<feature type="transmembrane region" description="Helical" evidence="2">
    <location>
        <begin position="104"/>
        <end position="126"/>
    </location>
</feature>
<evidence type="ECO:0000259" key="3">
    <source>
        <dbReference type="Pfam" id="PF05232"/>
    </source>
</evidence>
<evidence type="ECO:0000256" key="1">
    <source>
        <dbReference type="SAM" id="MobiDB-lite"/>
    </source>
</evidence>
<dbReference type="eggNOG" id="COG4125">
    <property type="taxonomic scope" value="Bacteria"/>
</dbReference>
<dbReference type="InterPro" id="IPR007896">
    <property type="entry name" value="BTP_bacteria"/>
</dbReference>
<keyword evidence="5" id="KW-1185">Reference proteome</keyword>
<dbReference type="HOGENOM" id="CLU_120004_0_0_5"/>
<feature type="transmembrane region" description="Helical" evidence="2">
    <location>
        <begin position="37"/>
        <end position="57"/>
    </location>
</feature>
<dbReference type="EMBL" id="AATP01000011">
    <property type="protein sequence ID" value="EAU39847.1"/>
    <property type="molecule type" value="Genomic_DNA"/>
</dbReference>
<dbReference type="InterPro" id="IPR058208">
    <property type="entry name" value="PACE"/>
</dbReference>
<feature type="domain" description="Chlorhexidine efflux transporter" evidence="3">
    <location>
        <begin position="98"/>
        <end position="160"/>
    </location>
</feature>
<accession>Q0FY95</accession>
<feature type="domain" description="Chlorhexidine efflux transporter" evidence="3">
    <location>
        <begin position="28"/>
        <end position="89"/>
    </location>
</feature>
<dbReference type="Pfam" id="PF05232">
    <property type="entry name" value="BTP"/>
    <property type="match status" value="2"/>
</dbReference>
<keyword evidence="2" id="KW-0812">Transmembrane</keyword>
<organism evidence="4 5">
    <name type="scientific">Fulvimarina pelagi HTCC2506</name>
    <dbReference type="NCBI Taxonomy" id="314231"/>
    <lineage>
        <taxon>Bacteria</taxon>
        <taxon>Pseudomonadati</taxon>
        <taxon>Pseudomonadota</taxon>
        <taxon>Alphaproteobacteria</taxon>
        <taxon>Hyphomicrobiales</taxon>
        <taxon>Aurantimonadaceae</taxon>
        <taxon>Fulvimarina</taxon>
    </lineage>
</organism>
<feature type="transmembrane region" description="Helical" evidence="2">
    <location>
        <begin position="138"/>
        <end position="158"/>
    </location>
</feature>
<dbReference type="AlphaFoldDB" id="Q0FY95"/>
<proteinExistence type="predicted"/>
<sequence length="169" mass="19078">MRQVRTNSLGELVNTRDGPANNRSPSMRSTTDRIRQAVSFELIGILIVTPLFAWAFNHPTVDMGLLVVLGATAATAWNYLFNLSFDHLLNWRRGDVRKTFPLRAVHAVLFEATLLVLLLPLFAWWLEVSLVAALVMEISFAAFYMVYAFVFTWGYDILFPPQQTGRAAA</sequence>
<gene>
    <name evidence="4" type="ORF">FP2506_17264</name>
</gene>
<keyword evidence="2" id="KW-0472">Membrane</keyword>
<evidence type="ECO:0000313" key="4">
    <source>
        <dbReference type="EMBL" id="EAU39847.1"/>
    </source>
</evidence>
<keyword evidence="2" id="KW-1133">Transmembrane helix</keyword>
<feature type="region of interest" description="Disordered" evidence="1">
    <location>
        <begin position="1"/>
        <end position="29"/>
    </location>
</feature>
<evidence type="ECO:0000313" key="5">
    <source>
        <dbReference type="Proteomes" id="UP000004310"/>
    </source>
</evidence>
<comment type="caution">
    <text evidence="4">The sequence shown here is derived from an EMBL/GenBank/DDBJ whole genome shotgun (WGS) entry which is preliminary data.</text>
</comment>
<feature type="transmembrane region" description="Helical" evidence="2">
    <location>
        <begin position="63"/>
        <end position="83"/>
    </location>
</feature>
<dbReference type="NCBIfam" id="NF033664">
    <property type="entry name" value="PACE_transport"/>
    <property type="match status" value="1"/>
</dbReference>
<reference evidence="4 5" key="1">
    <citation type="journal article" date="2010" name="J. Bacteriol.">
        <title>Genome sequence of Fulvimarina pelagi HTCC2506T, a Mn(II)-oxidizing alphaproteobacterium possessing an aerobic anoxygenic photosynthetic gene cluster and Xanthorhodopsin.</title>
        <authorList>
            <person name="Kang I."/>
            <person name="Oh H.M."/>
            <person name="Lim S.I."/>
            <person name="Ferriera S."/>
            <person name="Giovannoni S.J."/>
            <person name="Cho J.C."/>
        </authorList>
    </citation>
    <scope>NUCLEOTIDE SEQUENCE [LARGE SCALE GENOMIC DNA]</scope>
    <source>
        <strain evidence="4 5">HTCC2506</strain>
    </source>
</reference>
<name>Q0FY95_9HYPH</name>
<dbReference type="Proteomes" id="UP000004310">
    <property type="component" value="Unassembled WGS sequence"/>
</dbReference>
<protein>
    <recommendedName>
        <fullName evidence="3">Chlorhexidine efflux transporter domain-containing protein</fullName>
    </recommendedName>
</protein>